<feature type="transmembrane region" description="Helical" evidence="1">
    <location>
        <begin position="6"/>
        <end position="26"/>
    </location>
</feature>
<dbReference type="InterPro" id="IPR025373">
    <property type="entry name" value="DUF4363"/>
</dbReference>
<evidence type="ECO:0000313" key="3">
    <source>
        <dbReference type="Proteomes" id="UP000291269"/>
    </source>
</evidence>
<comment type="caution">
    <text evidence="2">The sequence shown here is derived from an EMBL/GenBank/DDBJ whole genome shotgun (WGS) entry which is preliminary data.</text>
</comment>
<dbReference type="RefSeq" id="WP_129226534.1">
    <property type="nucleotide sequence ID" value="NZ_SDOZ01000003.1"/>
</dbReference>
<reference evidence="2 3" key="1">
    <citation type="journal article" date="2019" name="Gut">
        <title>Antibiotics-induced monodominance of a novel gut bacterial order.</title>
        <authorList>
            <person name="Hildebrand F."/>
            <person name="Moitinho-Silva L."/>
            <person name="Blasche S."/>
            <person name="Jahn M.T."/>
            <person name="Gossmann T.I."/>
            <person name="Heuerta-Cepas J."/>
            <person name="Hercog R."/>
            <person name="Luetge M."/>
            <person name="Bahram M."/>
            <person name="Pryszlak A."/>
            <person name="Alves R.J."/>
            <person name="Waszak S.M."/>
            <person name="Zhu A."/>
            <person name="Ye L."/>
            <person name="Costea P.I."/>
            <person name="Aalvink S."/>
            <person name="Belzer C."/>
            <person name="Forslund S.K."/>
            <person name="Sunagawa S."/>
            <person name="Hentschel U."/>
            <person name="Merten C."/>
            <person name="Patil K.R."/>
            <person name="Benes V."/>
            <person name="Bork P."/>
        </authorList>
    </citation>
    <scope>NUCLEOTIDE SEQUENCE [LARGE SCALE GENOMIC DNA]</scope>
    <source>
        <strain evidence="2 3">HDS1380</strain>
    </source>
</reference>
<proteinExistence type="predicted"/>
<keyword evidence="3" id="KW-1185">Reference proteome</keyword>
<name>A0A4Q2K8C9_9FIRM</name>
<protein>
    <submittedName>
        <fullName evidence="2">DUF4363 family protein</fullName>
    </submittedName>
</protein>
<evidence type="ECO:0000313" key="2">
    <source>
        <dbReference type="EMBL" id="RXZ58233.1"/>
    </source>
</evidence>
<organism evidence="2 3">
    <name type="scientific">Candidatus Borkfalkia ceftriaxoniphila</name>
    <dbReference type="NCBI Taxonomy" id="2508949"/>
    <lineage>
        <taxon>Bacteria</taxon>
        <taxon>Bacillati</taxon>
        <taxon>Bacillota</taxon>
        <taxon>Clostridia</taxon>
        <taxon>Christensenellales</taxon>
        <taxon>Christensenellaceae</taxon>
        <taxon>Candidatus Borkfalkia</taxon>
    </lineage>
</organism>
<dbReference type="Pfam" id="PF14276">
    <property type="entry name" value="DUF4363"/>
    <property type="match status" value="1"/>
</dbReference>
<keyword evidence="1" id="KW-1133">Transmembrane helix</keyword>
<sequence length="125" mass="14371">MVKTLWTISVTLVLLVGLGIFEHFFVEKQFDELKTALYVLYDKIEDETAQTTDAESVKTLWNKEKENLHVIVPHTNIANIDYWLSEAIGLIETKKFDLALSKVVVLIDMCEQIPDTYGVSFENIF</sequence>
<keyword evidence="1" id="KW-0472">Membrane</keyword>
<dbReference type="Proteomes" id="UP000291269">
    <property type="component" value="Unassembled WGS sequence"/>
</dbReference>
<accession>A0A4Q2K8C9</accession>
<dbReference type="EMBL" id="SDOZ01000003">
    <property type="protein sequence ID" value="RXZ58233.1"/>
    <property type="molecule type" value="Genomic_DNA"/>
</dbReference>
<dbReference type="AlphaFoldDB" id="A0A4Q2K8C9"/>
<gene>
    <name evidence="2" type="ORF">ESZ91_09240</name>
</gene>
<evidence type="ECO:0000256" key="1">
    <source>
        <dbReference type="SAM" id="Phobius"/>
    </source>
</evidence>
<keyword evidence="1" id="KW-0812">Transmembrane</keyword>